<name>A0A378KAA4_9GAMM</name>
<organism evidence="3 4">
    <name type="scientific">Legionella busanensis</name>
    <dbReference type="NCBI Taxonomy" id="190655"/>
    <lineage>
        <taxon>Bacteria</taxon>
        <taxon>Pseudomonadati</taxon>
        <taxon>Pseudomonadota</taxon>
        <taxon>Gammaproteobacteria</taxon>
        <taxon>Legionellales</taxon>
        <taxon>Legionellaceae</taxon>
        <taxon>Legionella</taxon>
    </lineage>
</organism>
<feature type="domain" description="Response regulatory" evidence="2">
    <location>
        <begin position="6"/>
        <end position="70"/>
    </location>
</feature>
<dbReference type="InterPro" id="IPR001789">
    <property type="entry name" value="Sig_transdc_resp-reg_receiver"/>
</dbReference>
<gene>
    <name evidence="3" type="ORF">NCTC13316_03520</name>
</gene>
<evidence type="ECO:0000259" key="2">
    <source>
        <dbReference type="PROSITE" id="PS50110"/>
    </source>
</evidence>
<keyword evidence="4" id="KW-1185">Reference proteome</keyword>
<dbReference type="AlphaFoldDB" id="A0A378KAA4"/>
<dbReference type="Proteomes" id="UP000254794">
    <property type="component" value="Unassembled WGS sequence"/>
</dbReference>
<keyword evidence="1" id="KW-0597">Phosphoprotein</keyword>
<accession>A0A378KAA4</accession>
<dbReference type="SUPFAM" id="SSF52172">
    <property type="entry name" value="CheY-like"/>
    <property type="match status" value="1"/>
</dbReference>
<dbReference type="EMBL" id="UGOD01000006">
    <property type="protein sequence ID" value="STX81647.1"/>
    <property type="molecule type" value="Genomic_DNA"/>
</dbReference>
<sequence length="70" mass="8156">MINTFRFLVVDSSLVERIIIRSHLLKLNYSVDMASDIKTASELILIRPYNFILLDKYLDNDLVVMNLSHT</sequence>
<evidence type="ECO:0000256" key="1">
    <source>
        <dbReference type="PROSITE-ProRule" id="PRU00169"/>
    </source>
</evidence>
<evidence type="ECO:0000313" key="3">
    <source>
        <dbReference type="EMBL" id="STX81647.1"/>
    </source>
</evidence>
<dbReference type="RefSeq" id="WP_115333002.1">
    <property type="nucleotide sequence ID" value="NZ_CAAAHP010000008.1"/>
</dbReference>
<dbReference type="Gene3D" id="3.40.50.2300">
    <property type="match status" value="1"/>
</dbReference>
<dbReference type="OrthoDB" id="5639780at2"/>
<protein>
    <submittedName>
        <fullName evidence="3">Response regulator receiver</fullName>
    </submittedName>
</protein>
<reference evidence="3 4" key="1">
    <citation type="submission" date="2018-06" db="EMBL/GenBank/DDBJ databases">
        <authorList>
            <consortium name="Pathogen Informatics"/>
            <person name="Doyle S."/>
        </authorList>
    </citation>
    <scope>NUCLEOTIDE SEQUENCE [LARGE SCALE GENOMIC DNA]</scope>
    <source>
        <strain evidence="3 4">NCTC13316</strain>
    </source>
</reference>
<dbReference type="GO" id="GO:0000160">
    <property type="term" value="P:phosphorelay signal transduction system"/>
    <property type="evidence" value="ECO:0007669"/>
    <property type="project" value="InterPro"/>
</dbReference>
<dbReference type="PROSITE" id="PS50110">
    <property type="entry name" value="RESPONSE_REGULATORY"/>
    <property type="match status" value="1"/>
</dbReference>
<evidence type="ECO:0000313" key="4">
    <source>
        <dbReference type="Proteomes" id="UP000254794"/>
    </source>
</evidence>
<proteinExistence type="predicted"/>
<dbReference type="InterPro" id="IPR011006">
    <property type="entry name" value="CheY-like_superfamily"/>
</dbReference>
<feature type="modified residue" description="4-aspartylphosphate" evidence="1">
    <location>
        <position position="55"/>
    </location>
</feature>